<keyword evidence="1" id="KW-0805">Transcription regulation</keyword>
<dbReference type="InterPro" id="IPR002577">
    <property type="entry name" value="HTH_HxlR"/>
</dbReference>
<dbReference type="PANTHER" id="PTHR33204:SF18">
    <property type="entry name" value="TRANSCRIPTIONAL REGULATORY PROTEIN"/>
    <property type="match status" value="1"/>
</dbReference>
<dbReference type="Pfam" id="PF01638">
    <property type="entry name" value="HxlR"/>
    <property type="match status" value="1"/>
</dbReference>
<evidence type="ECO:0000313" key="6">
    <source>
        <dbReference type="EMBL" id="MFN1218476.1"/>
    </source>
</evidence>
<evidence type="ECO:0000313" key="5">
    <source>
        <dbReference type="EMBL" id="KXH83515.1"/>
    </source>
</evidence>
<dbReference type="InterPro" id="IPR036390">
    <property type="entry name" value="WH_DNA-bd_sf"/>
</dbReference>
<dbReference type="RefSeq" id="WP_062651970.1">
    <property type="nucleotide sequence ID" value="NZ_JBJXVJ010000003.1"/>
</dbReference>
<reference evidence="5" key="2">
    <citation type="submission" date="2015-12" db="EMBL/GenBank/DDBJ databases">
        <authorList>
            <person name="Shamseldin A."/>
            <person name="Moawad H."/>
            <person name="Abd El-Rahim W.M."/>
            <person name="Sadowsky M.J."/>
        </authorList>
    </citation>
    <scope>NUCLEOTIDE SEQUENCE</scope>
    <source>
        <strain evidence="5">KJ1R5</strain>
    </source>
</reference>
<reference evidence="5 7" key="3">
    <citation type="journal article" date="2016" name="Genome Announc.">
        <title>Draft Genome Sequence of a Biocontrol Rhizobacterium, Chryseobacterium kwangjuense Strain KJ1R5, Isolated from Pepper (Capsicum annuum).</title>
        <authorList>
            <person name="Jeong J.J."/>
            <person name="Park H."/>
            <person name="Park B.H."/>
            <person name="Mannaa M."/>
            <person name="Sang M.K."/>
            <person name="Choi I.G."/>
            <person name="Kim K.D."/>
        </authorList>
    </citation>
    <scope>NUCLEOTIDE SEQUENCE [LARGE SCALE GENOMIC DNA]</scope>
    <source>
        <strain evidence="5 7">KJ1R5</strain>
    </source>
</reference>
<dbReference type="Proteomes" id="UP000070513">
    <property type="component" value="Unassembled WGS sequence"/>
</dbReference>
<comment type="caution">
    <text evidence="5">The sequence shown here is derived from an EMBL/GenBank/DDBJ whole genome shotgun (WGS) entry which is preliminary data.</text>
</comment>
<name>A0A135WF62_9FLAO</name>
<sequence length="122" mass="14117">MDAQKQDEPAFCRFRINAVKDSMGLLTGKWKIHILGTLLYGGKMRFMDLQREIEGIGAKMLSKELQDLEINNLLTRTIKNTKPITIEYELTDFGKTLEPTIDTIAQWGIDYRETLFGKKEFE</sequence>
<evidence type="ECO:0000256" key="1">
    <source>
        <dbReference type="ARBA" id="ARBA00023015"/>
    </source>
</evidence>
<organism evidence="5 7">
    <name type="scientific">Chryseobacterium kwangjuense</name>
    <dbReference type="NCBI Taxonomy" id="267125"/>
    <lineage>
        <taxon>Bacteria</taxon>
        <taxon>Pseudomonadati</taxon>
        <taxon>Bacteroidota</taxon>
        <taxon>Flavobacteriia</taxon>
        <taxon>Flavobacteriales</taxon>
        <taxon>Weeksellaceae</taxon>
        <taxon>Chryseobacterium group</taxon>
        <taxon>Chryseobacterium</taxon>
    </lineage>
</organism>
<dbReference type="EMBL" id="LPUR01000011">
    <property type="protein sequence ID" value="KXH83515.1"/>
    <property type="molecule type" value="Genomic_DNA"/>
</dbReference>
<dbReference type="EMBL" id="JBJXVJ010000003">
    <property type="protein sequence ID" value="MFN1218476.1"/>
    <property type="molecule type" value="Genomic_DNA"/>
</dbReference>
<evidence type="ECO:0000256" key="3">
    <source>
        <dbReference type="ARBA" id="ARBA00023163"/>
    </source>
</evidence>
<keyword evidence="3" id="KW-0804">Transcription</keyword>
<proteinExistence type="predicted"/>
<evidence type="ECO:0000256" key="2">
    <source>
        <dbReference type="ARBA" id="ARBA00023125"/>
    </source>
</evidence>
<keyword evidence="2" id="KW-0238">DNA-binding</keyword>
<dbReference type="InterPro" id="IPR036388">
    <property type="entry name" value="WH-like_DNA-bd_sf"/>
</dbReference>
<feature type="domain" description="HTH hxlR-type" evidence="4">
    <location>
        <begin position="12"/>
        <end position="116"/>
    </location>
</feature>
<evidence type="ECO:0000259" key="4">
    <source>
        <dbReference type="PROSITE" id="PS51118"/>
    </source>
</evidence>
<dbReference type="PROSITE" id="PS51118">
    <property type="entry name" value="HTH_HXLR"/>
    <property type="match status" value="1"/>
</dbReference>
<keyword evidence="8" id="KW-1185">Reference proteome</keyword>
<dbReference type="PANTHER" id="PTHR33204">
    <property type="entry name" value="TRANSCRIPTIONAL REGULATOR, MARR FAMILY"/>
    <property type="match status" value="1"/>
</dbReference>
<evidence type="ECO:0000313" key="7">
    <source>
        <dbReference type="Proteomes" id="UP000070513"/>
    </source>
</evidence>
<reference evidence="7" key="1">
    <citation type="submission" date="2015-12" db="EMBL/GenBank/DDBJ databases">
        <title>Genome sequence of a biocontrol rhizobacterium Chryseobacterium kwangjuense strain KJ1R5 isolated from pepper (Capsicum annuum L.).</title>
        <authorList>
            <person name="Jeong J.-J."/>
            <person name="Park H."/>
            <person name="Mannaa M."/>
            <person name="Sang M.K."/>
            <person name="Choi I.-G."/>
            <person name="Kim K.D."/>
        </authorList>
    </citation>
    <scope>NUCLEOTIDE SEQUENCE [LARGE SCALE GENOMIC DNA]</scope>
    <source>
        <strain evidence="7">KJ1R5</strain>
    </source>
</reference>
<protein>
    <submittedName>
        <fullName evidence="5">HxlR family transcriptional regulator</fullName>
    </submittedName>
    <submittedName>
        <fullName evidence="6">Winged helix-turn-helix transcriptional regulator</fullName>
    </submittedName>
</protein>
<dbReference type="SUPFAM" id="SSF46785">
    <property type="entry name" value="Winged helix' DNA-binding domain"/>
    <property type="match status" value="1"/>
</dbReference>
<evidence type="ECO:0000313" key="8">
    <source>
        <dbReference type="Proteomes" id="UP001634154"/>
    </source>
</evidence>
<accession>A0A135WF62</accession>
<dbReference type="Proteomes" id="UP001634154">
    <property type="component" value="Unassembled WGS sequence"/>
</dbReference>
<dbReference type="AlphaFoldDB" id="A0A135WF62"/>
<dbReference type="Gene3D" id="1.10.10.10">
    <property type="entry name" value="Winged helix-like DNA-binding domain superfamily/Winged helix DNA-binding domain"/>
    <property type="match status" value="1"/>
</dbReference>
<dbReference type="GO" id="GO:0003677">
    <property type="term" value="F:DNA binding"/>
    <property type="evidence" value="ECO:0007669"/>
    <property type="project" value="UniProtKB-KW"/>
</dbReference>
<reference evidence="6 8" key="4">
    <citation type="submission" date="2024-12" db="EMBL/GenBank/DDBJ databases">
        <title>Draft genome sequence of Chryseobacterium kwangjuense AG447.</title>
        <authorList>
            <person name="Cheptsov V.S."/>
            <person name="Belov A."/>
            <person name="Zavarzina A.G."/>
        </authorList>
    </citation>
    <scope>NUCLEOTIDE SEQUENCE [LARGE SCALE GENOMIC DNA]</scope>
    <source>
        <strain evidence="6 8">AG447</strain>
    </source>
</reference>
<gene>
    <name evidence="6" type="ORF">ACKW6Q_16020</name>
    <name evidence="5" type="ORF">AU378_14070</name>
</gene>